<feature type="region of interest" description="Disordered" evidence="1">
    <location>
        <begin position="93"/>
        <end position="119"/>
    </location>
</feature>
<evidence type="ECO:0000256" key="1">
    <source>
        <dbReference type="SAM" id="MobiDB-lite"/>
    </source>
</evidence>
<protein>
    <submittedName>
        <fullName evidence="2">Uncharacterized protein</fullName>
    </submittedName>
</protein>
<evidence type="ECO:0000313" key="3">
    <source>
        <dbReference type="Proteomes" id="UP001059596"/>
    </source>
</evidence>
<dbReference type="AlphaFoldDB" id="A0A9P9YA40"/>
<dbReference type="EMBL" id="JAMKOV010000169">
    <property type="protein sequence ID" value="KAI8033189.1"/>
    <property type="molecule type" value="Genomic_DNA"/>
</dbReference>
<evidence type="ECO:0000313" key="2">
    <source>
        <dbReference type="EMBL" id="KAI8033189.1"/>
    </source>
</evidence>
<accession>A0A9P9YA40</accession>
<name>A0A9P9YA40_9MUSC</name>
<proteinExistence type="predicted"/>
<organism evidence="2 3">
    <name type="scientific">Drosophila gunungcola</name>
    <name type="common">fruit fly</name>
    <dbReference type="NCBI Taxonomy" id="103775"/>
    <lineage>
        <taxon>Eukaryota</taxon>
        <taxon>Metazoa</taxon>
        <taxon>Ecdysozoa</taxon>
        <taxon>Arthropoda</taxon>
        <taxon>Hexapoda</taxon>
        <taxon>Insecta</taxon>
        <taxon>Pterygota</taxon>
        <taxon>Neoptera</taxon>
        <taxon>Endopterygota</taxon>
        <taxon>Diptera</taxon>
        <taxon>Brachycera</taxon>
        <taxon>Muscomorpha</taxon>
        <taxon>Ephydroidea</taxon>
        <taxon>Drosophilidae</taxon>
        <taxon>Drosophila</taxon>
        <taxon>Sophophora</taxon>
    </lineage>
</organism>
<comment type="caution">
    <text evidence="2">The sequence shown here is derived from an EMBL/GenBank/DDBJ whole genome shotgun (WGS) entry which is preliminary data.</text>
</comment>
<reference evidence="2" key="1">
    <citation type="journal article" date="2023" name="Genome Biol. Evol.">
        <title>Long-read-based Genome Assembly of Drosophila gunungcola Reveals Fewer Chemosensory Genes in Flower-breeding Species.</title>
        <authorList>
            <person name="Negi A."/>
            <person name="Liao B.Y."/>
            <person name="Yeh S.D."/>
        </authorList>
    </citation>
    <scope>NUCLEOTIDE SEQUENCE</scope>
    <source>
        <strain evidence="2">Sukarami</strain>
    </source>
</reference>
<feature type="region of interest" description="Disordered" evidence="1">
    <location>
        <begin position="53"/>
        <end position="76"/>
    </location>
</feature>
<keyword evidence="3" id="KW-1185">Reference proteome</keyword>
<gene>
    <name evidence="2" type="ORF">M5D96_014047</name>
</gene>
<sequence>MAASQSEDDQAQPESMPIEHCITDLARTGHTKEPADIDFSMSRGRLAFLGAQTVSDSVQDRPLKPNSPEFPSEDPTPWLKCCGRNFMRSIFSIQPSPNTRPVLTRRRRGTFPVRSQNDS</sequence>
<dbReference type="Proteomes" id="UP001059596">
    <property type="component" value="Unassembled WGS sequence"/>
</dbReference>